<dbReference type="PANTHER" id="PTHR44943:SF8">
    <property type="entry name" value="TPR REPEAT-CONTAINING PROTEIN MJ0263"/>
    <property type="match status" value="1"/>
</dbReference>
<gene>
    <name evidence="3" type="ORF">HXL70_09410</name>
</gene>
<dbReference type="Gene3D" id="1.25.40.10">
    <property type="entry name" value="Tetratricopeptide repeat domain"/>
    <property type="match status" value="1"/>
</dbReference>
<dbReference type="InterPro" id="IPR019734">
    <property type="entry name" value="TPR_rpt"/>
</dbReference>
<evidence type="ECO:0008006" key="5">
    <source>
        <dbReference type="Google" id="ProtNLM"/>
    </source>
</evidence>
<evidence type="ECO:0000313" key="3">
    <source>
        <dbReference type="EMBL" id="MBF1130237.1"/>
    </source>
</evidence>
<protein>
    <recommendedName>
        <fullName evidence="5">Tetratricopeptide repeat protein</fullName>
    </recommendedName>
</protein>
<dbReference type="InterPro" id="IPR011990">
    <property type="entry name" value="TPR-like_helical_dom_sf"/>
</dbReference>
<dbReference type="PROSITE" id="PS51257">
    <property type="entry name" value="PROKAR_LIPOPROTEIN"/>
    <property type="match status" value="1"/>
</dbReference>
<dbReference type="PANTHER" id="PTHR44943">
    <property type="entry name" value="CELLULOSE SYNTHASE OPERON PROTEIN C"/>
    <property type="match status" value="1"/>
</dbReference>
<dbReference type="AlphaFoldDB" id="A0A930B9S1"/>
<name>A0A930B9S1_9FIRM</name>
<keyword evidence="2" id="KW-0802">TPR repeat</keyword>
<dbReference type="Proteomes" id="UP000757890">
    <property type="component" value="Unassembled WGS sequence"/>
</dbReference>
<dbReference type="InterPro" id="IPR051685">
    <property type="entry name" value="Ycf3/AcsC/BcsC/TPR_MFPF"/>
</dbReference>
<sequence length="212" mass="23304">MKEIGYALLAVLLMAGCGLDSGEEKAPAAEDIPAAQEIKVHEIPEASEALYHKAAQAYGKGHRTEALRLANQAINEDGENYKALSLKGIILAFDISPDEGIPFIEKALSISPSYVQADYDMAVAQKLGRNYDASIVHFQKVLKADPQNTWSYYGIATNFADKKDRKQALDYLEKAVLLGGQDVVSAASVQDHFAFLREDAEFKRILQLKQES</sequence>
<reference evidence="3" key="1">
    <citation type="submission" date="2020-04" db="EMBL/GenBank/DDBJ databases">
        <title>Deep metagenomics examines the oral microbiome during advanced dental caries in children, revealing novel taxa and co-occurrences with host molecules.</title>
        <authorList>
            <person name="Baker J.L."/>
            <person name="Morton J.T."/>
            <person name="Dinis M."/>
            <person name="Alvarez R."/>
            <person name="Tran N.C."/>
            <person name="Knight R."/>
            <person name="Edlund A."/>
        </authorList>
    </citation>
    <scope>NUCLEOTIDE SEQUENCE</scope>
    <source>
        <strain evidence="3">JCVI_32_bin.14</strain>
    </source>
</reference>
<dbReference type="NCBIfam" id="NF047558">
    <property type="entry name" value="TPR_END_plus"/>
    <property type="match status" value="1"/>
</dbReference>
<comment type="caution">
    <text evidence="3">The sequence shown here is derived from an EMBL/GenBank/DDBJ whole genome shotgun (WGS) entry which is preliminary data.</text>
</comment>
<accession>A0A930B9S1</accession>
<organism evidence="3 4">
    <name type="scientific">Dialister invisus</name>
    <dbReference type="NCBI Taxonomy" id="218538"/>
    <lineage>
        <taxon>Bacteria</taxon>
        <taxon>Bacillati</taxon>
        <taxon>Bacillota</taxon>
        <taxon>Negativicutes</taxon>
        <taxon>Veillonellales</taxon>
        <taxon>Veillonellaceae</taxon>
        <taxon>Dialister</taxon>
    </lineage>
</organism>
<dbReference type="SUPFAM" id="SSF48452">
    <property type="entry name" value="TPR-like"/>
    <property type="match status" value="1"/>
</dbReference>
<evidence type="ECO:0000256" key="2">
    <source>
        <dbReference type="ARBA" id="ARBA00022803"/>
    </source>
</evidence>
<proteinExistence type="predicted"/>
<keyword evidence="1" id="KW-0677">Repeat</keyword>
<evidence type="ECO:0000313" key="4">
    <source>
        <dbReference type="Proteomes" id="UP000757890"/>
    </source>
</evidence>
<dbReference type="EMBL" id="JABZMK010000136">
    <property type="protein sequence ID" value="MBF1130237.1"/>
    <property type="molecule type" value="Genomic_DNA"/>
</dbReference>
<evidence type="ECO:0000256" key="1">
    <source>
        <dbReference type="ARBA" id="ARBA00022737"/>
    </source>
</evidence>
<dbReference type="SMART" id="SM00028">
    <property type="entry name" value="TPR"/>
    <property type="match status" value="4"/>
</dbReference>